<gene>
    <name evidence="3" type="ORF">SAMN04488514_109130</name>
</gene>
<evidence type="ECO:0000313" key="3">
    <source>
        <dbReference type="EMBL" id="SDM49025.1"/>
    </source>
</evidence>
<dbReference type="EMBL" id="FNGV01000009">
    <property type="protein sequence ID" value="SDM49025.1"/>
    <property type="molecule type" value="Genomic_DNA"/>
</dbReference>
<protein>
    <submittedName>
        <fullName evidence="3">SusD family protein</fullName>
    </submittedName>
</protein>
<reference evidence="3 4" key="1">
    <citation type="submission" date="2016-10" db="EMBL/GenBank/DDBJ databases">
        <authorList>
            <person name="de Groot N.N."/>
        </authorList>
    </citation>
    <scope>NUCLEOTIDE SEQUENCE [LARGE SCALE GENOMIC DNA]</scope>
    <source>
        <strain evidence="3 4">DSM 19886</strain>
    </source>
</reference>
<evidence type="ECO:0000259" key="2">
    <source>
        <dbReference type="Pfam" id="PF14322"/>
    </source>
</evidence>
<dbReference type="GO" id="GO:0009279">
    <property type="term" value="C:cell outer membrane"/>
    <property type="evidence" value="ECO:0007669"/>
    <property type="project" value="UniProtKB-SubCell"/>
</dbReference>
<accession>A0A1G9TPJ1</accession>
<dbReference type="Pfam" id="PF14322">
    <property type="entry name" value="SusD-like_3"/>
    <property type="match status" value="1"/>
</dbReference>
<organism evidence="3 4">
    <name type="scientific">Kriegella aquimaris</name>
    <dbReference type="NCBI Taxonomy" id="192904"/>
    <lineage>
        <taxon>Bacteria</taxon>
        <taxon>Pseudomonadati</taxon>
        <taxon>Bacteroidota</taxon>
        <taxon>Flavobacteriia</taxon>
        <taxon>Flavobacteriales</taxon>
        <taxon>Flavobacteriaceae</taxon>
        <taxon>Kriegella</taxon>
    </lineage>
</organism>
<dbReference type="InterPro" id="IPR011990">
    <property type="entry name" value="TPR-like_helical_dom_sf"/>
</dbReference>
<evidence type="ECO:0000256" key="1">
    <source>
        <dbReference type="SAM" id="SignalP"/>
    </source>
</evidence>
<sequence>MKNIIYKILVTLIVLLSIAACNKDNEGFFDIKRPQETQWTTTATYDQGLNRCYFLMQWTFAAGGRGYSQFQDFLTSGSAMPLPAATPGLGGELLLYRKFEPNSNQDNIWRDSYNIITMSNLGIDLHENSEDGNPFNLDIKGDDYEHNYVRQVAEYHFTRAYSYFALIKMFAPKYKHSGDNSTLAIPLKTTAAYSKEDVLNEKLGTVEEVYQQIIADLKYAKENLPDKLTLNSWNNVPGYEAGRANKWVAAAMLGKVYFLMGKYQEAKAEFDDVIAYAQTTGNYSLDEDPKEAFNKEKAQDFPKESIWEFNGGFLQGQNERHNMYMYAGMVFSLRFRDSNGDELYSSPENGVGTVISAWCGAVLGYSMINEIGWMQDPVNGDYTITPEAEADLRYQQVYHLMQPYQEGIAKGDPEYITTESVSGHSQVTTPNIYIDKYFRGAQPYGKLSKFPYVRLADIYLIRSWLRWNGNEFQGAADDLNKVWNRSNPSNPNIYTPGNVDHEAIYKEYLKEMTGEGWTVDFMMGTQMNIPQGDIDSNTEVSPPYTGWYWPIPSTETDLNPNYK</sequence>
<dbReference type="AlphaFoldDB" id="A0A1G9TPJ1"/>
<dbReference type="SUPFAM" id="SSF48452">
    <property type="entry name" value="TPR-like"/>
    <property type="match status" value="1"/>
</dbReference>
<dbReference type="Gene3D" id="1.25.40.900">
    <property type="match status" value="1"/>
</dbReference>
<dbReference type="PROSITE" id="PS51257">
    <property type="entry name" value="PROKAR_LIPOPROTEIN"/>
    <property type="match status" value="1"/>
</dbReference>
<feature type="chain" id="PRO_5011673028" evidence="1">
    <location>
        <begin position="23"/>
        <end position="563"/>
    </location>
</feature>
<name>A0A1G9TPJ1_9FLAO</name>
<keyword evidence="4" id="KW-1185">Reference proteome</keyword>
<dbReference type="OrthoDB" id="630434at2"/>
<dbReference type="Proteomes" id="UP000199440">
    <property type="component" value="Unassembled WGS sequence"/>
</dbReference>
<feature type="domain" description="SusD-like N-terminal" evidence="2">
    <location>
        <begin position="103"/>
        <end position="257"/>
    </location>
</feature>
<dbReference type="Gene3D" id="2.20.20.130">
    <property type="match status" value="1"/>
</dbReference>
<dbReference type="STRING" id="192904.SAMN04488514_109130"/>
<evidence type="ECO:0000313" key="4">
    <source>
        <dbReference type="Proteomes" id="UP000199440"/>
    </source>
</evidence>
<dbReference type="RefSeq" id="WP_089892268.1">
    <property type="nucleotide sequence ID" value="NZ_FNGV01000009.1"/>
</dbReference>
<proteinExistence type="predicted"/>
<keyword evidence="1" id="KW-0732">Signal</keyword>
<feature type="signal peptide" evidence="1">
    <location>
        <begin position="1"/>
        <end position="22"/>
    </location>
</feature>
<dbReference type="Gene3D" id="1.25.40.390">
    <property type="match status" value="2"/>
</dbReference>
<dbReference type="InterPro" id="IPR033985">
    <property type="entry name" value="SusD-like_N"/>
</dbReference>